<proteinExistence type="predicted"/>
<dbReference type="AlphaFoldDB" id="A0A843X994"/>
<evidence type="ECO:0000313" key="3">
    <source>
        <dbReference type="Proteomes" id="UP000652761"/>
    </source>
</evidence>
<dbReference type="EMBL" id="NMUH01006742">
    <property type="protein sequence ID" value="MQM15914.1"/>
    <property type="molecule type" value="Genomic_DNA"/>
</dbReference>
<name>A0A843X994_COLES</name>
<feature type="non-terminal residue" evidence="2">
    <location>
        <position position="106"/>
    </location>
</feature>
<dbReference type="InterPro" id="IPR004264">
    <property type="entry name" value="Transposase_23"/>
</dbReference>
<organism evidence="2 3">
    <name type="scientific">Colocasia esculenta</name>
    <name type="common">Wild taro</name>
    <name type="synonym">Arum esculentum</name>
    <dbReference type="NCBI Taxonomy" id="4460"/>
    <lineage>
        <taxon>Eukaryota</taxon>
        <taxon>Viridiplantae</taxon>
        <taxon>Streptophyta</taxon>
        <taxon>Embryophyta</taxon>
        <taxon>Tracheophyta</taxon>
        <taxon>Spermatophyta</taxon>
        <taxon>Magnoliopsida</taxon>
        <taxon>Liliopsida</taxon>
        <taxon>Araceae</taxon>
        <taxon>Aroideae</taxon>
        <taxon>Colocasieae</taxon>
        <taxon>Colocasia</taxon>
    </lineage>
</organism>
<evidence type="ECO:0000259" key="1">
    <source>
        <dbReference type="Pfam" id="PF03017"/>
    </source>
</evidence>
<dbReference type="Pfam" id="PF03017">
    <property type="entry name" value="Transposase_23"/>
    <property type="match status" value="1"/>
</dbReference>
<evidence type="ECO:0000313" key="2">
    <source>
        <dbReference type="EMBL" id="MQM15914.1"/>
    </source>
</evidence>
<accession>A0A843X994</accession>
<dbReference type="Proteomes" id="UP000652761">
    <property type="component" value="Unassembled WGS sequence"/>
</dbReference>
<feature type="domain" description="Transposase Tnp1/En/Spm-like" evidence="1">
    <location>
        <begin position="52"/>
        <end position="106"/>
    </location>
</feature>
<sequence length="106" mass="11882">MNEDTAAVIEKFQNVKLTQLSSSKSSFASVNDAYEQISMLGRKVKLCDMYRRPVAGGIVMAEEKSKIVMGKKLGEEYLEISVLIAYDPDASLFVRDRDRETIKDAV</sequence>
<comment type="caution">
    <text evidence="2">The sequence shown here is derived from an EMBL/GenBank/DDBJ whole genome shotgun (WGS) entry which is preliminary data.</text>
</comment>
<keyword evidence="3" id="KW-1185">Reference proteome</keyword>
<reference evidence="2" key="1">
    <citation type="submission" date="2017-07" db="EMBL/GenBank/DDBJ databases">
        <title>Taro Niue Genome Assembly and Annotation.</title>
        <authorList>
            <person name="Atibalentja N."/>
            <person name="Keating K."/>
            <person name="Fields C.J."/>
        </authorList>
    </citation>
    <scope>NUCLEOTIDE SEQUENCE</scope>
    <source>
        <strain evidence="2">Niue_2</strain>
        <tissue evidence="2">Leaf</tissue>
    </source>
</reference>
<gene>
    <name evidence="2" type="ORF">Taro_048867</name>
</gene>
<protein>
    <recommendedName>
        <fullName evidence="1">Transposase Tnp1/En/Spm-like domain-containing protein</fullName>
    </recommendedName>
</protein>